<protein>
    <recommendedName>
        <fullName evidence="1">DUF7133 domain-containing protein</fullName>
    </recommendedName>
</protein>
<gene>
    <name evidence="2" type="ORF">BSZ32_15650</name>
</gene>
<evidence type="ECO:0000259" key="1">
    <source>
        <dbReference type="Pfam" id="PF23500"/>
    </source>
</evidence>
<name>A0A2S7U621_9BACT</name>
<dbReference type="Pfam" id="PF23500">
    <property type="entry name" value="DUF7133"/>
    <property type="match status" value="1"/>
</dbReference>
<proteinExistence type="predicted"/>
<comment type="caution">
    <text evidence="2">The sequence shown here is derived from an EMBL/GenBank/DDBJ whole genome shotgun (WGS) entry which is preliminary data.</text>
</comment>
<feature type="domain" description="DUF7133" evidence="1">
    <location>
        <begin position="13"/>
        <end position="246"/>
    </location>
</feature>
<dbReference type="AlphaFoldDB" id="A0A2S7U621"/>
<dbReference type="EMBL" id="MQWA01000001">
    <property type="protein sequence ID" value="PQJ29772.1"/>
    <property type="molecule type" value="Genomic_DNA"/>
</dbReference>
<dbReference type="Gene3D" id="2.120.10.30">
    <property type="entry name" value="TolB, C-terminal domain"/>
    <property type="match status" value="1"/>
</dbReference>
<dbReference type="InterPro" id="IPR055557">
    <property type="entry name" value="DUF7133"/>
</dbReference>
<dbReference type="InterPro" id="IPR011042">
    <property type="entry name" value="6-blade_b-propeller_TolB-like"/>
</dbReference>
<keyword evidence="3" id="KW-1185">Reference proteome</keyword>
<sequence>MKVGTAVAIWSTSSGLIWGLDNWIYLTYQAIRYRFTDGKLITEKLSRGEGQWGLTQDDDGRNYYSRAGGEVVSVGFQQPVQYGNLNLPGQFSGEFQKIFPITQVPDVQGGPRRVGENGSINHFTGVAGQEVFRGDNLPDDLYGDLLTPEPVGRFIRRAKIQRSGAKTTLANATPGTEFIRTRDVNFRPVQTVTGPDGSLYIVDMHRGIIQQGNWTRKGSYLREVIDRNGLDTNIGHGRIYRLVHKDRQPGKRPQLRDLPTADLVQHISHRNGWWRDTAKKLIILRKDRQSVAPDLEKIAFDSKQPEQARITALWSLEGISAITEPLLI</sequence>
<accession>A0A2S7U621</accession>
<reference evidence="2 3" key="1">
    <citation type="submission" date="2016-12" db="EMBL/GenBank/DDBJ databases">
        <title>Study of bacterial adaptation to deep sea.</title>
        <authorList>
            <person name="Song J."/>
            <person name="Yoshizawa S."/>
            <person name="Kogure K."/>
        </authorList>
    </citation>
    <scope>NUCLEOTIDE SEQUENCE [LARGE SCALE GENOMIC DNA]</scope>
    <source>
        <strain evidence="2 3">SAORIC-165</strain>
    </source>
</reference>
<evidence type="ECO:0000313" key="2">
    <source>
        <dbReference type="EMBL" id="PQJ29772.1"/>
    </source>
</evidence>
<dbReference type="OrthoDB" id="174301at2"/>
<dbReference type="Proteomes" id="UP000239907">
    <property type="component" value="Unassembled WGS sequence"/>
</dbReference>
<evidence type="ECO:0000313" key="3">
    <source>
        <dbReference type="Proteomes" id="UP000239907"/>
    </source>
</evidence>
<organism evidence="2 3">
    <name type="scientific">Rubritalea profundi</name>
    <dbReference type="NCBI Taxonomy" id="1658618"/>
    <lineage>
        <taxon>Bacteria</taxon>
        <taxon>Pseudomonadati</taxon>
        <taxon>Verrucomicrobiota</taxon>
        <taxon>Verrucomicrobiia</taxon>
        <taxon>Verrucomicrobiales</taxon>
        <taxon>Rubritaleaceae</taxon>
        <taxon>Rubritalea</taxon>
    </lineage>
</organism>